<feature type="repeat" description="PPR" evidence="2">
    <location>
        <begin position="234"/>
        <end position="268"/>
    </location>
</feature>
<evidence type="ECO:0000256" key="1">
    <source>
        <dbReference type="ARBA" id="ARBA00022737"/>
    </source>
</evidence>
<protein>
    <recommendedName>
        <fullName evidence="5">Chlororespiratory reduction 4</fullName>
    </recommendedName>
</protein>
<name>A0AAV8U373_9ROSI</name>
<dbReference type="Pfam" id="PF01535">
    <property type="entry name" value="PPR"/>
    <property type="match status" value="7"/>
</dbReference>
<accession>A0AAV8U373</accession>
<dbReference type="PANTHER" id="PTHR47926:SF436">
    <property type="entry name" value="PENTATRICOPEPTIDE REPEAT-CONTAINING PROTEIN ELI1, CHLOROPLASTIC-LIKE ISOFORM X2"/>
    <property type="match status" value="1"/>
</dbReference>
<dbReference type="Pfam" id="PF20431">
    <property type="entry name" value="E_motif"/>
    <property type="match status" value="1"/>
</dbReference>
<dbReference type="InterPro" id="IPR011990">
    <property type="entry name" value="TPR-like_helical_dom_sf"/>
</dbReference>
<dbReference type="InterPro" id="IPR002885">
    <property type="entry name" value="PPR_rpt"/>
</dbReference>
<dbReference type="InterPro" id="IPR046960">
    <property type="entry name" value="PPR_At4g14850-like_plant"/>
</dbReference>
<keyword evidence="4" id="KW-1185">Reference proteome</keyword>
<organism evidence="3 4">
    <name type="scientific">Erythroxylum novogranatense</name>
    <dbReference type="NCBI Taxonomy" id="1862640"/>
    <lineage>
        <taxon>Eukaryota</taxon>
        <taxon>Viridiplantae</taxon>
        <taxon>Streptophyta</taxon>
        <taxon>Embryophyta</taxon>
        <taxon>Tracheophyta</taxon>
        <taxon>Spermatophyta</taxon>
        <taxon>Magnoliopsida</taxon>
        <taxon>eudicotyledons</taxon>
        <taxon>Gunneridae</taxon>
        <taxon>Pentapetalae</taxon>
        <taxon>rosids</taxon>
        <taxon>fabids</taxon>
        <taxon>Malpighiales</taxon>
        <taxon>Erythroxylaceae</taxon>
        <taxon>Erythroxylum</taxon>
    </lineage>
</organism>
<dbReference type="AlphaFoldDB" id="A0AAV8U373"/>
<dbReference type="PROSITE" id="PS51375">
    <property type="entry name" value="PPR"/>
    <property type="match status" value="3"/>
</dbReference>
<dbReference type="EMBL" id="JAIWQS010000002">
    <property type="protein sequence ID" value="KAJ8772470.1"/>
    <property type="molecule type" value="Genomic_DNA"/>
</dbReference>
<feature type="repeat" description="PPR" evidence="2">
    <location>
        <begin position="203"/>
        <end position="233"/>
    </location>
</feature>
<evidence type="ECO:0008006" key="5">
    <source>
        <dbReference type="Google" id="ProtNLM"/>
    </source>
</evidence>
<reference evidence="3 4" key="1">
    <citation type="submission" date="2021-09" db="EMBL/GenBank/DDBJ databases">
        <title>Genomic insights and catalytic innovation underlie evolution of tropane alkaloids biosynthesis.</title>
        <authorList>
            <person name="Wang Y.-J."/>
            <person name="Tian T."/>
            <person name="Huang J.-P."/>
            <person name="Huang S.-X."/>
        </authorList>
    </citation>
    <scope>NUCLEOTIDE SEQUENCE [LARGE SCALE GENOMIC DNA]</scope>
    <source>
        <strain evidence="3">KIB-2018</strain>
        <tissue evidence="3">Leaf</tissue>
    </source>
</reference>
<proteinExistence type="predicted"/>
<evidence type="ECO:0000256" key="2">
    <source>
        <dbReference type="PROSITE-ProRule" id="PRU00708"/>
    </source>
</evidence>
<evidence type="ECO:0000313" key="4">
    <source>
        <dbReference type="Proteomes" id="UP001159364"/>
    </source>
</evidence>
<dbReference type="GO" id="GO:0009451">
    <property type="term" value="P:RNA modification"/>
    <property type="evidence" value="ECO:0007669"/>
    <property type="project" value="InterPro"/>
</dbReference>
<dbReference type="NCBIfam" id="TIGR00756">
    <property type="entry name" value="PPR"/>
    <property type="match status" value="3"/>
</dbReference>
<dbReference type="GO" id="GO:0003723">
    <property type="term" value="F:RNA binding"/>
    <property type="evidence" value="ECO:0007669"/>
    <property type="project" value="InterPro"/>
</dbReference>
<sequence length="551" mass="61337">MPTHRNGDYCMLINTNSSPSSFLFYSTNNLIQQCKTTNQLYQLHAHAIAYGLLSLPSSSQFLTKLLYTVTTLIPKPTETAIQSSSSLLRYVVSIFNSIIKPSTFCYNVSIRAHILLSSPLAALRFFAQMRRLSVRLDSHSFPFALKACAQVRVLSLAKSLHCQVLRFGFSSDLFVVNSLIHVYCRGDSLKGACQVFDESSVRDVVSYCSLVDGFVKVGDVVKARELFDMMPFRDAVSWGTLIAGYAQRNHCKEAIELFNVMMDSEIRPCNVALVSALSACAQLGELEKGKRIHDYIQKNAIQVDSFLSTGLVDLYAKCGCIDKAIKVFEMSHDKTLCTWNAMLVGLAMHGDGRLLLRYFSRMVVSGIKPDGISILGVLAGCSHGGLVNEARKLFGEMESVYGVPRELKHYGCMADLLSRAGLIEEAMEMIKKMPMNADIFVWSSLLGGCRIHRNVEVAEKAAKHVMELKPEDGGVYSIMADIYANAERWEEVVNVRKSMSGNEGVIKNSAWSSIQLDGVMHEFVSGDRLHPRAEDMYLVLNGIKEHQFELH</sequence>
<dbReference type="PANTHER" id="PTHR47926">
    <property type="entry name" value="PENTATRICOPEPTIDE REPEAT-CONTAINING PROTEIN"/>
    <property type="match status" value="1"/>
</dbReference>
<evidence type="ECO:0000313" key="3">
    <source>
        <dbReference type="EMBL" id="KAJ8772470.1"/>
    </source>
</evidence>
<comment type="caution">
    <text evidence="3">The sequence shown here is derived from an EMBL/GenBank/DDBJ whole genome shotgun (WGS) entry which is preliminary data.</text>
</comment>
<dbReference type="Gene3D" id="1.25.40.10">
    <property type="entry name" value="Tetratricopeptide repeat domain"/>
    <property type="match status" value="3"/>
</dbReference>
<gene>
    <name evidence="3" type="ORF">K2173_027647</name>
</gene>
<dbReference type="FunFam" id="1.25.40.10:FF:000348">
    <property type="entry name" value="Pentatricopeptide repeat-containing protein chloroplastic"/>
    <property type="match status" value="1"/>
</dbReference>
<dbReference type="FunFam" id="1.25.40.10:FF:000184">
    <property type="entry name" value="Pentatricopeptide repeat-containing protein, chloroplastic"/>
    <property type="match status" value="1"/>
</dbReference>
<keyword evidence="1" id="KW-0677">Repeat</keyword>
<dbReference type="InterPro" id="IPR046848">
    <property type="entry name" value="E_motif"/>
</dbReference>
<feature type="repeat" description="PPR" evidence="2">
    <location>
        <begin position="335"/>
        <end position="369"/>
    </location>
</feature>
<dbReference type="Proteomes" id="UP001159364">
    <property type="component" value="Linkage Group LG02"/>
</dbReference>